<feature type="transmembrane region" description="Helical" evidence="7">
    <location>
        <begin position="271"/>
        <end position="297"/>
    </location>
</feature>
<comment type="subcellular location">
    <subcellularLocation>
        <location evidence="1">Cell membrane</location>
        <topology evidence="1">Multi-pass membrane protein</topology>
    </subcellularLocation>
</comment>
<evidence type="ECO:0000256" key="1">
    <source>
        <dbReference type="ARBA" id="ARBA00004651"/>
    </source>
</evidence>
<keyword evidence="3 7" id="KW-0812">Transmembrane</keyword>
<evidence type="ECO:0000256" key="4">
    <source>
        <dbReference type="ARBA" id="ARBA00022989"/>
    </source>
</evidence>
<evidence type="ECO:0000256" key="7">
    <source>
        <dbReference type="SAM" id="Phobius"/>
    </source>
</evidence>
<organism evidence="10 11">
    <name type="scientific">Solibaculum mannosilyticum</name>
    <dbReference type="NCBI Taxonomy" id="2780922"/>
    <lineage>
        <taxon>Bacteria</taxon>
        <taxon>Bacillati</taxon>
        <taxon>Bacillota</taxon>
        <taxon>Clostridia</taxon>
        <taxon>Eubacteriales</taxon>
        <taxon>Oscillospiraceae</taxon>
        <taxon>Solibaculum</taxon>
    </lineage>
</organism>
<dbReference type="PANTHER" id="PTHR30572:SF4">
    <property type="entry name" value="ABC TRANSPORTER PERMEASE YTRF"/>
    <property type="match status" value="1"/>
</dbReference>
<keyword evidence="11" id="KW-1185">Reference proteome</keyword>
<feature type="domain" description="MacB-like periplasmic core" evidence="9">
    <location>
        <begin position="19"/>
        <end position="234"/>
    </location>
</feature>
<feature type="transmembrane region" description="Helical" evidence="7">
    <location>
        <begin position="21"/>
        <end position="40"/>
    </location>
</feature>
<evidence type="ECO:0000256" key="2">
    <source>
        <dbReference type="ARBA" id="ARBA00022475"/>
    </source>
</evidence>
<feature type="transmembrane region" description="Helical" evidence="7">
    <location>
        <begin position="357"/>
        <end position="381"/>
    </location>
</feature>
<dbReference type="Proteomes" id="UP000593890">
    <property type="component" value="Chromosome"/>
</dbReference>
<dbReference type="GO" id="GO:0005886">
    <property type="term" value="C:plasma membrane"/>
    <property type="evidence" value="ECO:0007669"/>
    <property type="project" value="UniProtKB-SubCell"/>
</dbReference>
<feature type="transmembrane region" description="Helical" evidence="7">
    <location>
        <begin position="318"/>
        <end position="345"/>
    </location>
</feature>
<keyword evidence="2" id="KW-1003">Cell membrane</keyword>
<dbReference type="InterPro" id="IPR025857">
    <property type="entry name" value="MacB_PCD"/>
</dbReference>
<dbReference type="GO" id="GO:0022857">
    <property type="term" value="F:transmembrane transporter activity"/>
    <property type="evidence" value="ECO:0007669"/>
    <property type="project" value="TreeGrafter"/>
</dbReference>
<proteinExistence type="inferred from homology"/>
<feature type="domain" description="ABC3 transporter permease C-terminal" evidence="8">
    <location>
        <begin position="278"/>
        <end position="391"/>
    </location>
</feature>
<dbReference type="Pfam" id="PF12704">
    <property type="entry name" value="MacB_PCD"/>
    <property type="match status" value="1"/>
</dbReference>
<evidence type="ECO:0000256" key="6">
    <source>
        <dbReference type="ARBA" id="ARBA00038076"/>
    </source>
</evidence>
<dbReference type="InterPro" id="IPR003838">
    <property type="entry name" value="ABC3_permease_C"/>
</dbReference>
<keyword evidence="5 7" id="KW-0472">Membrane</keyword>
<accession>A0A7I8D1A0</accession>
<protein>
    <submittedName>
        <fullName evidence="10">Putative ABC transporter permease YknZ</fullName>
    </submittedName>
</protein>
<dbReference type="PANTHER" id="PTHR30572">
    <property type="entry name" value="MEMBRANE COMPONENT OF TRANSPORTER-RELATED"/>
    <property type="match status" value="1"/>
</dbReference>
<evidence type="ECO:0000256" key="3">
    <source>
        <dbReference type="ARBA" id="ARBA00022692"/>
    </source>
</evidence>
<comment type="similarity">
    <text evidence="6">Belongs to the ABC-4 integral membrane protein family.</text>
</comment>
<reference evidence="11" key="1">
    <citation type="submission" date="2020-07" db="EMBL/GenBank/DDBJ databases">
        <title>Complete genome sequencing of Clostridia bacterium strain 12CBH8.</title>
        <authorList>
            <person name="Sakamoto M."/>
            <person name="Murakami T."/>
            <person name="Mori H."/>
        </authorList>
    </citation>
    <scope>NUCLEOTIDE SEQUENCE [LARGE SCALE GENOMIC DNA]</scope>
    <source>
        <strain evidence="11">12CBH8</strain>
    </source>
</reference>
<dbReference type="Pfam" id="PF02687">
    <property type="entry name" value="FtsX"/>
    <property type="match status" value="1"/>
</dbReference>
<dbReference type="InterPro" id="IPR050250">
    <property type="entry name" value="Macrolide_Exporter_MacB"/>
</dbReference>
<dbReference type="RefSeq" id="WP_090266233.1">
    <property type="nucleotide sequence ID" value="NZ_AP023321.1"/>
</dbReference>
<gene>
    <name evidence="10" type="primary">yknZ</name>
    <name evidence="10" type="ORF">C12CBH8_12090</name>
</gene>
<evidence type="ECO:0000256" key="5">
    <source>
        <dbReference type="ARBA" id="ARBA00023136"/>
    </source>
</evidence>
<dbReference type="EMBL" id="AP023321">
    <property type="protein sequence ID" value="BCI60570.1"/>
    <property type="molecule type" value="Genomic_DNA"/>
</dbReference>
<name>A0A7I8D1A0_9FIRM</name>
<sequence>MIELFRSALRNLIRKRMRTGLTVASIAIGIASVVIIGAIGDSGKLAVSAEMENMGLGGLLVSASTSTDQSIKLRSSDLEAIRQIPTVEDAMPIVVYSTRVSLRGQQSNSIVWGIDAGANQVISLNLLHGRIISRSDIQNSGKVCMVDQNFAKEVYGRENIVGKELEVLIQGQYETFEIVGIVEAGSSILQNVIGNYAPSFVYVPYSSLQQGIGQDKFDQIAIKVDNTDQNQVDQTADSIVSTLDEINGVDGAYETQNLAKQKDRLSAMMDIVTWILSAIGAISLLVAGLGIMTIMLVSVTERTREIGIKKAIGARSGLIWAEFLIEAICLTAIGSIVGASFGLLVSFVGAGAIGLQYVISMPFVLGAVGFSMLTGIIFGVYPAIKASRLKPVDALRRE</sequence>
<keyword evidence="4 7" id="KW-1133">Transmembrane helix</keyword>
<dbReference type="KEGG" id="sman:C12CBH8_12090"/>
<evidence type="ECO:0000313" key="11">
    <source>
        <dbReference type="Proteomes" id="UP000593890"/>
    </source>
</evidence>
<dbReference type="AlphaFoldDB" id="A0A7I8D1A0"/>
<evidence type="ECO:0000259" key="9">
    <source>
        <dbReference type="Pfam" id="PF12704"/>
    </source>
</evidence>
<evidence type="ECO:0000259" key="8">
    <source>
        <dbReference type="Pfam" id="PF02687"/>
    </source>
</evidence>
<evidence type="ECO:0000313" key="10">
    <source>
        <dbReference type="EMBL" id="BCI60570.1"/>
    </source>
</evidence>